<sequence length="143" mass="16039">MIPHLKVDRLTELANHFSFGTPLISSTPQLRCFAYIVTPENGSIIAHANNIGAYFELNKALPENYKGALVFATFRFTLWLITTLGCCSFDVVLLREHPPLSKPLMLFGRRSFYPSNCFCFVLFGFCHPKSSLSDCAVSNNQVL</sequence>
<reference evidence="2" key="1">
    <citation type="submission" date="2022-11" db="UniProtKB">
        <authorList>
            <consortium name="WormBaseParasite"/>
        </authorList>
    </citation>
    <scope>IDENTIFICATION</scope>
</reference>
<evidence type="ECO:0000313" key="2">
    <source>
        <dbReference type="WBParaSite" id="PEQ_0000066201-mRNA-1"/>
    </source>
</evidence>
<accession>A0A914RG18</accession>
<dbReference type="WBParaSite" id="PEQ_0000066201-mRNA-1">
    <property type="protein sequence ID" value="PEQ_0000066201-mRNA-1"/>
    <property type="gene ID" value="PEQ_0000066201"/>
</dbReference>
<dbReference type="Proteomes" id="UP000887564">
    <property type="component" value="Unplaced"/>
</dbReference>
<proteinExistence type="predicted"/>
<organism evidence="1 2">
    <name type="scientific">Parascaris equorum</name>
    <name type="common">Equine roundworm</name>
    <dbReference type="NCBI Taxonomy" id="6256"/>
    <lineage>
        <taxon>Eukaryota</taxon>
        <taxon>Metazoa</taxon>
        <taxon>Ecdysozoa</taxon>
        <taxon>Nematoda</taxon>
        <taxon>Chromadorea</taxon>
        <taxon>Rhabditida</taxon>
        <taxon>Spirurina</taxon>
        <taxon>Ascaridomorpha</taxon>
        <taxon>Ascaridoidea</taxon>
        <taxon>Ascarididae</taxon>
        <taxon>Parascaris</taxon>
    </lineage>
</organism>
<name>A0A914RG18_PAREQ</name>
<protein>
    <submittedName>
        <fullName evidence="2">Uncharacterized protein</fullName>
    </submittedName>
</protein>
<dbReference type="AlphaFoldDB" id="A0A914RG18"/>
<keyword evidence="1" id="KW-1185">Reference proteome</keyword>
<evidence type="ECO:0000313" key="1">
    <source>
        <dbReference type="Proteomes" id="UP000887564"/>
    </source>
</evidence>